<reference evidence="1" key="3">
    <citation type="submission" date="2010-09" db="EMBL/GenBank/DDBJ databases">
        <title>Annotation of Gaeumannomyces graminis var. tritici R3-111a-1.</title>
        <authorList>
            <consortium name="The Broad Institute Genome Sequencing Platform"/>
            <person name="Ma L.-J."/>
            <person name="Dead R."/>
            <person name="Young S.K."/>
            <person name="Zeng Q."/>
            <person name="Gargeya S."/>
            <person name="Fitzgerald M."/>
            <person name="Haas B."/>
            <person name="Abouelleil A."/>
            <person name="Alvarado L."/>
            <person name="Arachchi H.M."/>
            <person name="Berlin A."/>
            <person name="Brown A."/>
            <person name="Chapman S.B."/>
            <person name="Chen Z."/>
            <person name="Dunbar C."/>
            <person name="Freedman E."/>
            <person name="Gearin G."/>
            <person name="Gellesch M."/>
            <person name="Goldberg J."/>
            <person name="Griggs A."/>
            <person name="Gujja S."/>
            <person name="Heiman D."/>
            <person name="Howarth C."/>
            <person name="Larson L."/>
            <person name="Lui A."/>
            <person name="MacDonald P.J.P."/>
            <person name="Mehta T."/>
            <person name="Montmayeur A."/>
            <person name="Murphy C."/>
            <person name="Neiman D."/>
            <person name="Pearson M."/>
            <person name="Priest M."/>
            <person name="Roberts A."/>
            <person name="Saif S."/>
            <person name="Shea T."/>
            <person name="Shenoy N."/>
            <person name="Sisk P."/>
            <person name="Stolte C."/>
            <person name="Sykes S."/>
            <person name="Yandava C."/>
            <person name="Wortman J."/>
            <person name="Nusbaum C."/>
            <person name="Birren B."/>
        </authorList>
    </citation>
    <scope>NUCLEOTIDE SEQUENCE</scope>
    <source>
        <strain evidence="1">R3-111a-1</strain>
    </source>
</reference>
<organism evidence="1">
    <name type="scientific">Gaeumannomyces tritici (strain R3-111a-1)</name>
    <name type="common">Wheat and barley take-all root rot fungus</name>
    <name type="synonym">Gaeumannomyces graminis var. tritici</name>
    <dbReference type="NCBI Taxonomy" id="644352"/>
    <lineage>
        <taxon>Eukaryota</taxon>
        <taxon>Fungi</taxon>
        <taxon>Dikarya</taxon>
        <taxon>Ascomycota</taxon>
        <taxon>Pezizomycotina</taxon>
        <taxon>Sordariomycetes</taxon>
        <taxon>Sordariomycetidae</taxon>
        <taxon>Magnaporthales</taxon>
        <taxon>Magnaporthaceae</taxon>
        <taxon>Gaeumannomyces</taxon>
    </lineage>
</organism>
<sequence>MNRPAYADPAFFTITLVNLTYQRLLHRRGGKIIPAPTLEQTCLASARILVSRAGEQITPSTQPFRVPARDPIEACTAGSGISAYR</sequence>
<dbReference type="HOGENOM" id="CLU_2512745_0_0_1"/>
<dbReference type="Proteomes" id="UP000006039">
    <property type="component" value="Unassembled WGS sequence"/>
</dbReference>
<dbReference type="EnsemblFungi" id="EJT80959">
    <property type="protein sequence ID" value="EJT80959"/>
    <property type="gene ID" value="GGTG_00949"/>
</dbReference>
<evidence type="ECO:0000313" key="1">
    <source>
        <dbReference type="EMBL" id="EJT80959.1"/>
    </source>
</evidence>
<protein>
    <submittedName>
        <fullName evidence="1 2">Uncharacterized protein</fullName>
    </submittedName>
</protein>
<evidence type="ECO:0000313" key="3">
    <source>
        <dbReference type="Proteomes" id="UP000006039"/>
    </source>
</evidence>
<proteinExistence type="predicted"/>
<accession>J3NI66</accession>
<evidence type="ECO:0000313" key="2">
    <source>
        <dbReference type="EnsemblFungi" id="EJT80959"/>
    </source>
</evidence>
<reference evidence="3" key="1">
    <citation type="submission" date="2010-07" db="EMBL/GenBank/DDBJ databases">
        <title>The genome sequence of Gaeumannomyces graminis var. tritici strain R3-111a-1.</title>
        <authorList>
            <consortium name="The Broad Institute Genome Sequencing Platform"/>
            <person name="Ma L.-J."/>
            <person name="Dead R."/>
            <person name="Young S."/>
            <person name="Zeng Q."/>
            <person name="Koehrsen M."/>
            <person name="Alvarado L."/>
            <person name="Berlin A."/>
            <person name="Chapman S.B."/>
            <person name="Chen Z."/>
            <person name="Freedman E."/>
            <person name="Gellesch M."/>
            <person name="Goldberg J."/>
            <person name="Griggs A."/>
            <person name="Gujja S."/>
            <person name="Heilman E.R."/>
            <person name="Heiman D."/>
            <person name="Hepburn T."/>
            <person name="Howarth C."/>
            <person name="Jen D."/>
            <person name="Larson L."/>
            <person name="Mehta T."/>
            <person name="Neiman D."/>
            <person name="Pearson M."/>
            <person name="Roberts A."/>
            <person name="Saif S."/>
            <person name="Shea T."/>
            <person name="Shenoy N."/>
            <person name="Sisk P."/>
            <person name="Stolte C."/>
            <person name="Sykes S."/>
            <person name="Walk T."/>
            <person name="White J."/>
            <person name="Yandava C."/>
            <person name="Haas B."/>
            <person name="Nusbaum C."/>
            <person name="Birren B."/>
        </authorList>
    </citation>
    <scope>NUCLEOTIDE SEQUENCE [LARGE SCALE GENOMIC DNA]</scope>
    <source>
        <strain evidence="3">R3-111a-1</strain>
    </source>
</reference>
<dbReference type="VEuPathDB" id="FungiDB:GGTG_00949"/>
<name>J3NI66_GAET3</name>
<keyword evidence="3" id="KW-1185">Reference proteome</keyword>
<dbReference type="AlphaFoldDB" id="J3NI66"/>
<dbReference type="EMBL" id="GL385395">
    <property type="protein sequence ID" value="EJT80959.1"/>
    <property type="molecule type" value="Genomic_DNA"/>
</dbReference>
<dbReference type="RefSeq" id="XP_009216968.1">
    <property type="nucleotide sequence ID" value="XM_009218704.1"/>
</dbReference>
<reference evidence="2" key="5">
    <citation type="submission" date="2018-04" db="UniProtKB">
        <authorList>
            <consortium name="EnsemblFungi"/>
        </authorList>
    </citation>
    <scope>IDENTIFICATION</scope>
    <source>
        <strain evidence="2">R3-111a-1</strain>
    </source>
</reference>
<gene>
    <name evidence="2" type="primary">20341407</name>
    <name evidence="1" type="ORF">GGTG_00949</name>
</gene>
<dbReference type="GeneID" id="20341407"/>
<reference evidence="1" key="2">
    <citation type="submission" date="2010-07" db="EMBL/GenBank/DDBJ databases">
        <authorList>
            <consortium name="The Broad Institute Genome Sequencing Platform"/>
            <consortium name="Broad Institute Genome Sequencing Center for Infectious Disease"/>
            <person name="Ma L.-J."/>
            <person name="Dead R."/>
            <person name="Young S."/>
            <person name="Zeng Q."/>
            <person name="Koehrsen M."/>
            <person name="Alvarado L."/>
            <person name="Berlin A."/>
            <person name="Chapman S.B."/>
            <person name="Chen Z."/>
            <person name="Freedman E."/>
            <person name="Gellesch M."/>
            <person name="Goldberg J."/>
            <person name="Griggs A."/>
            <person name="Gujja S."/>
            <person name="Heilman E.R."/>
            <person name="Heiman D."/>
            <person name="Hepburn T."/>
            <person name="Howarth C."/>
            <person name="Jen D."/>
            <person name="Larson L."/>
            <person name="Mehta T."/>
            <person name="Neiman D."/>
            <person name="Pearson M."/>
            <person name="Roberts A."/>
            <person name="Saif S."/>
            <person name="Shea T."/>
            <person name="Shenoy N."/>
            <person name="Sisk P."/>
            <person name="Stolte C."/>
            <person name="Sykes S."/>
            <person name="Walk T."/>
            <person name="White J."/>
            <person name="Yandava C."/>
            <person name="Haas B."/>
            <person name="Nusbaum C."/>
            <person name="Birren B."/>
        </authorList>
    </citation>
    <scope>NUCLEOTIDE SEQUENCE</scope>
    <source>
        <strain evidence="1">R3-111a-1</strain>
    </source>
</reference>
<reference evidence="2" key="4">
    <citation type="journal article" date="2015" name="G3 (Bethesda)">
        <title>Genome sequences of three phytopathogenic species of the Magnaporthaceae family of fungi.</title>
        <authorList>
            <person name="Okagaki L.H."/>
            <person name="Nunes C.C."/>
            <person name="Sailsbery J."/>
            <person name="Clay B."/>
            <person name="Brown D."/>
            <person name="John T."/>
            <person name="Oh Y."/>
            <person name="Young N."/>
            <person name="Fitzgerald M."/>
            <person name="Haas B.J."/>
            <person name="Zeng Q."/>
            <person name="Young S."/>
            <person name="Adiconis X."/>
            <person name="Fan L."/>
            <person name="Levin J.Z."/>
            <person name="Mitchell T.K."/>
            <person name="Okubara P.A."/>
            <person name="Farman M.L."/>
            <person name="Kohn L.M."/>
            <person name="Birren B."/>
            <person name="Ma L.-J."/>
            <person name="Dean R.A."/>
        </authorList>
    </citation>
    <scope>NUCLEOTIDE SEQUENCE</scope>
    <source>
        <strain evidence="2">R3-111a-1</strain>
    </source>
</reference>